<dbReference type="PANTHER" id="PTHR22904">
    <property type="entry name" value="TPR REPEAT CONTAINING PROTEIN"/>
    <property type="match status" value="1"/>
</dbReference>
<dbReference type="Gene3D" id="1.25.40.10">
    <property type="entry name" value="Tetratricopeptide repeat domain"/>
    <property type="match status" value="1"/>
</dbReference>
<sequence>MPTSDELKAKGNACFQSGDYSGAVSAFTEAISIDPTNHVLYSNRSGSYASMKNYDAALADAEKCVSLKPDWSKGYSRLSAAHFGKTKYDEAIQAAEEGLKKDPDNAQLRSALADARAAKSAPKPQVSRKKRRKDARVYA</sequence>
<dbReference type="InterPro" id="IPR011990">
    <property type="entry name" value="TPR-like_helical_dom_sf"/>
</dbReference>
<feature type="repeat" description="TPR" evidence="3">
    <location>
        <begin position="72"/>
        <end position="105"/>
    </location>
</feature>
<dbReference type="EMBL" id="MU069984">
    <property type="protein sequence ID" value="KAF5831023.1"/>
    <property type="molecule type" value="Genomic_DNA"/>
</dbReference>
<dbReference type="Pfam" id="PF13181">
    <property type="entry name" value="TPR_8"/>
    <property type="match status" value="1"/>
</dbReference>
<dbReference type="PROSITE" id="PS50005">
    <property type="entry name" value="TPR"/>
    <property type="match status" value="2"/>
</dbReference>
<organism evidence="5 6">
    <name type="scientific">Dunaliella salina</name>
    <name type="common">Green alga</name>
    <name type="synonym">Protococcus salinus</name>
    <dbReference type="NCBI Taxonomy" id="3046"/>
    <lineage>
        <taxon>Eukaryota</taxon>
        <taxon>Viridiplantae</taxon>
        <taxon>Chlorophyta</taxon>
        <taxon>core chlorophytes</taxon>
        <taxon>Chlorophyceae</taxon>
        <taxon>CS clade</taxon>
        <taxon>Chlamydomonadales</taxon>
        <taxon>Dunaliellaceae</taxon>
        <taxon>Dunaliella</taxon>
    </lineage>
</organism>
<dbReference type="InterPro" id="IPR019734">
    <property type="entry name" value="TPR_rpt"/>
</dbReference>
<feature type="region of interest" description="Disordered" evidence="4">
    <location>
        <begin position="113"/>
        <end position="139"/>
    </location>
</feature>
<evidence type="ECO:0000313" key="6">
    <source>
        <dbReference type="Proteomes" id="UP000815325"/>
    </source>
</evidence>
<evidence type="ECO:0000256" key="1">
    <source>
        <dbReference type="ARBA" id="ARBA00022737"/>
    </source>
</evidence>
<reference evidence="5" key="1">
    <citation type="submission" date="2017-08" db="EMBL/GenBank/DDBJ databases">
        <authorList>
            <person name="Polle J.E."/>
            <person name="Barry K."/>
            <person name="Cushman J."/>
            <person name="Schmutz J."/>
            <person name="Tran D."/>
            <person name="Hathwaick L.T."/>
            <person name="Yim W.C."/>
            <person name="Jenkins J."/>
            <person name="Mckie-Krisberg Z.M."/>
            <person name="Prochnik S."/>
            <person name="Lindquist E."/>
            <person name="Dockter R.B."/>
            <person name="Adam C."/>
            <person name="Molina H."/>
            <person name="Bunkerborg J."/>
            <person name="Jin E."/>
            <person name="Buchheim M."/>
            <person name="Magnuson J."/>
        </authorList>
    </citation>
    <scope>NUCLEOTIDE SEQUENCE</scope>
    <source>
        <strain evidence="5">CCAP 19/18</strain>
    </source>
</reference>
<feature type="compositionally biased region" description="Basic residues" evidence="4">
    <location>
        <begin position="126"/>
        <end position="139"/>
    </location>
</feature>
<dbReference type="SMART" id="SM00028">
    <property type="entry name" value="TPR"/>
    <property type="match status" value="3"/>
</dbReference>
<gene>
    <name evidence="5" type="ORF">DUNSADRAFT_13692</name>
</gene>
<evidence type="ECO:0000313" key="5">
    <source>
        <dbReference type="EMBL" id="KAF5831023.1"/>
    </source>
</evidence>
<comment type="caution">
    <text evidence="5">The sequence shown here is derived from an EMBL/GenBank/DDBJ whole genome shotgun (WGS) entry which is preliminary data.</text>
</comment>
<feature type="repeat" description="TPR" evidence="3">
    <location>
        <begin position="4"/>
        <end position="37"/>
    </location>
</feature>
<evidence type="ECO:0000256" key="3">
    <source>
        <dbReference type="PROSITE-ProRule" id="PRU00339"/>
    </source>
</evidence>
<proteinExistence type="predicted"/>
<dbReference type="Pfam" id="PF07719">
    <property type="entry name" value="TPR_2"/>
    <property type="match status" value="2"/>
</dbReference>
<evidence type="ECO:0000256" key="4">
    <source>
        <dbReference type="SAM" id="MobiDB-lite"/>
    </source>
</evidence>
<dbReference type="SUPFAM" id="SSF48452">
    <property type="entry name" value="TPR-like"/>
    <property type="match status" value="1"/>
</dbReference>
<name>A0ABQ7G8U1_DUNSA</name>
<protein>
    <submittedName>
        <fullName evidence="5">Uncharacterized protein</fullName>
    </submittedName>
</protein>
<accession>A0ABQ7G8U1</accession>
<dbReference type="InterPro" id="IPR013105">
    <property type="entry name" value="TPR_2"/>
</dbReference>
<keyword evidence="2 3" id="KW-0802">TPR repeat</keyword>
<keyword evidence="6" id="KW-1185">Reference proteome</keyword>
<dbReference type="PANTHER" id="PTHR22904:SF533">
    <property type="entry name" value="HSP70-HSP90 ORGANIZING PROTEIN 3"/>
    <property type="match status" value="1"/>
</dbReference>
<keyword evidence="1" id="KW-0677">Repeat</keyword>
<feature type="compositionally biased region" description="Low complexity" evidence="4">
    <location>
        <begin position="113"/>
        <end position="124"/>
    </location>
</feature>
<evidence type="ECO:0000256" key="2">
    <source>
        <dbReference type="ARBA" id="ARBA00022803"/>
    </source>
</evidence>
<dbReference type="Proteomes" id="UP000815325">
    <property type="component" value="Unassembled WGS sequence"/>
</dbReference>